<dbReference type="SUPFAM" id="SSF47336">
    <property type="entry name" value="ACP-like"/>
    <property type="match status" value="1"/>
</dbReference>
<keyword evidence="2" id="KW-0596">Phosphopantetheine</keyword>
<dbReference type="InterPro" id="IPR023213">
    <property type="entry name" value="CAT-like_dom_sf"/>
</dbReference>
<protein>
    <recommendedName>
        <fullName evidence="5">Carrier domain-containing protein</fullName>
    </recommendedName>
</protein>
<dbReference type="InterPro" id="IPR009081">
    <property type="entry name" value="PP-bd_ACP"/>
</dbReference>
<keyword evidence="7" id="KW-1185">Reference proteome</keyword>
<dbReference type="PROSITE" id="PS00455">
    <property type="entry name" value="AMP_BINDING"/>
    <property type="match status" value="1"/>
</dbReference>
<dbReference type="FunFam" id="3.40.50.980:FF:000001">
    <property type="entry name" value="Non-ribosomal peptide synthetase"/>
    <property type="match status" value="1"/>
</dbReference>
<dbReference type="Gene3D" id="1.10.1200.10">
    <property type="entry name" value="ACP-like"/>
    <property type="match status" value="1"/>
</dbReference>
<dbReference type="Pfam" id="PF00668">
    <property type="entry name" value="Condensation"/>
    <property type="match status" value="1"/>
</dbReference>
<comment type="caution">
    <text evidence="6">The sequence shown here is derived from an EMBL/GenBank/DDBJ whole genome shotgun (WGS) entry which is preliminary data.</text>
</comment>
<proteinExistence type="predicted"/>
<evidence type="ECO:0000259" key="5">
    <source>
        <dbReference type="PROSITE" id="PS50075"/>
    </source>
</evidence>
<dbReference type="GO" id="GO:0043041">
    <property type="term" value="P:amino acid activation for nonribosomal peptide biosynthetic process"/>
    <property type="evidence" value="ECO:0007669"/>
    <property type="project" value="TreeGrafter"/>
</dbReference>
<dbReference type="SUPFAM" id="SSF56801">
    <property type="entry name" value="Acetyl-CoA synthetase-like"/>
    <property type="match status" value="1"/>
</dbReference>
<dbReference type="Gene3D" id="3.40.50.12780">
    <property type="entry name" value="N-terminal domain of ligase-like"/>
    <property type="match status" value="1"/>
</dbReference>
<dbReference type="EMBL" id="MSIF01000045">
    <property type="protein sequence ID" value="OLF04418.1"/>
    <property type="molecule type" value="Genomic_DNA"/>
</dbReference>
<dbReference type="Gene3D" id="3.30.300.30">
    <property type="match status" value="1"/>
</dbReference>
<dbReference type="InterPro" id="IPR000873">
    <property type="entry name" value="AMP-dep_synth/lig_dom"/>
</dbReference>
<evidence type="ECO:0000256" key="4">
    <source>
        <dbReference type="SAM" id="MobiDB-lite"/>
    </source>
</evidence>
<evidence type="ECO:0000256" key="3">
    <source>
        <dbReference type="ARBA" id="ARBA00022553"/>
    </source>
</evidence>
<dbReference type="GO" id="GO:0031177">
    <property type="term" value="F:phosphopantetheine binding"/>
    <property type="evidence" value="ECO:0007669"/>
    <property type="project" value="InterPro"/>
</dbReference>
<dbReference type="InterPro" id="IPR036736">
    <property type="entry name" value="ACP-like_sf"/>
</dbReference>
<sequence>MSRSTTSDHHGCVHELVNARIGRATDEIAFRAGGTDVGYRELGERANRLAHLLRRRGVSTGDRVGVCLHRGPDLVVALLAVLNAGGCYVPLDPTYPPDRVAFMAKDSGASLVLTDTDGHFGGAQPVRLDDLDTSGEPVHPPPVRVSPRDLAYLIYTSGSTGRPKGVAIEHRSAVARLRWAGDTFSARELGGMLASTSVCFDLSVFEIFAPLAWGGRFVLVRDVLELATLPPGAGVRLVNTVPSAMTELLAADAVPDGVETVCLAGEPVPPALAERLWRRPGIARVLNLYGPSEDTTYSTVAELTRHDTGPPPIGRPLPGTTAHVLDDAWRPAGTGELYLAGEGLARGYFAWPAETAARFLPDPFGRPGTRLYRTGDRVRRRADGRLEYLGRTDDQVKIRGHRVELGEVAAALATVAGVHHASARAVRGPAGDLRLAGYVVADGTRPDTARVLADLRERVPAPLVPSTLVWLDRLPRTPNGKVDRRALPDPVWDRPNGGVNSDTDTVAAVWQEVLGVRPEPGDDFFASGGDSLLATRVVARLRAALGVSLPLTALFDRPTAAGLSALVRAASATRPPPAVSAGSPVSHAQQRLWFLDQLTPDDPAYLVNAVIWTRFAADPDHLTGALRDVVARHDALRTSFGENAEGDLTHHVHPAVDVPVERVALAADEDPHRLAARARPLDLTTAPLARFHLLTRDGRVAGVLLTVHHIVFDTWSLDVLVGDLGRCYDARAHGTAPPPATGDARGFGARQRTWLSGVDGQAALARLAGSLRGVPDTLDLPTDRPRPAEQGSAGAHLVAPVPGAAALTDHARRHATTRYLVGLTAFARLLTEWTGRRDLVVGTAFAGRTSAETQDAVGCFVNLVPLVIRTPPERAGLAAEVRRAALFAAGHQDVPFECVVERVRPPRRLDRPPLVQVAFGVHTATRSGYRGEPARLWGQELEPAHARLDLTLWLRERPDGLDALWTYRTALFVPATIAALHERYTALLAELTEPAAKES</sequence>
<dbReference type="GO" id="GO:0005737">
    <property type="term" value="C:cytoplasm"/>
    <property type="evidence" value="ECO:0007669"/>
    <property type="project" value="TreeGrafter"/>
</dbReference>
<dbReference type="InterPro" id="IPR020845">
    <property type="entry name" value="AMP-binding_CS"/>
</dbReference>
<evidence type="ECO:0000256" key="2">
    <source>
        <dbReference type="ARBA" id="ARBA00022450"/>
    </source>
</evidence>
<evidence type="ECO:0000313" key="7">
    <source>
        <dbReference type="Proteomes" id="UP000185696"/>
    </source>
</evidence>
<dbReference type="SMART" id="SM00823">
    <property type="entry name" value="PKS_PP"/>
    <property type="match status" value="1"/>
</dbReference>
<dbReference type="InterPro" id="IPR025110">
    <property type="entry name" value="AMP-bd_C"/>
</dbReference>
<evidence type="ECO:0000256" key="1">
    <source>
        <dbReference type="ARBA" id="ARBA00001957"/>
    </source>
</evidence>
<dbReference type="InterPro" id="IPR001242">
    <property type="entry name" value="Condensation_dom"/>
</dbReference>
<accession>A0A7Z1AT47</accession>
<dbReference type="GO" id="GO:0044550">
    <property type="term" value="P:secondary metabolite biosynthetic process"/>
    <property type="evidence" value="ECO:0007669"/>
    <property type="project" value="TreeGrafter"/>
</dbReference>
<keyword evidence="3" id="KW-0597">Phosphoprotein</keyword>
<dbReference type="Pfam" id="PF00550">
    <property type="entry name" value="PP-binding"/>
    <property type="match status" value="1"/>
</dbReference>
<feature type="region of interest" description="Disordered" evidence="4">
    <location>
        <begin position="481"/>
        <end position="500"/>
    </location>
</feature>
<evidence type="ECO:0000313" key="6">
    <source>
        <dbReference type="EMBL" id="OLF04418.1"/>
    </source>
</evidence>
<name>A0A7Z1AT47_9PSEU</name>
<reference evidence="6 7" key="1">
    <citation type="submission" date="2016-12" db="EMBL/GenBank/DDBJ databases">
        <title>The draft genome sequence of Actinophytocola xinjiangensis.</title>
        <authorList>
            <person name="Wang W."/>
            <person name="Yuan L."/>
        </authorList>
    </citation>
    <scope>NUCLEOTIDE SEQUENCE [LARGE SCALE GENOMIC DNA]</scope>
    <source>
        <strain evidence="6 7">CGMCC 4.4663</strain>
    </source>
</reference>
<dbReference type="PANTHER" id="PTHR45527">
    <property type="entry name" value="NONRIBOSOMAL PEPTIDE SYNTHETASE"/>
    <property type="match status" value="1"/>
</dbReference>
<organism evidence="6 7">
    <name type="scientific">Actinophytocola xinjiangensis</name>
    <dbReference type="NCBI Taxonomy" id="485602"/>
    <lineage>
        <taxon>Bacteria</taxon>
        <taxon>Bacillati</taxon>
        <taxon>Actinomycetota</taxon>
        <taxon>Actinomycetes</taxon>
        <taxon>Pseudonocardiales</taxon>
        <taxon>Pseudonocardiaceae</taxon>
    </lineage>
</organism>
<dbReference type="InterPro" id="IPR010071">
    <property type="entry name" value="AA_adenyl_dom"/>
</dbReference>
<dbReference type="Pfam" id="PF13193">
    <property type="entry name" value="AMP-binding_C"/>
    <property type="match status" value="1"/>
</dbReference>
<dbReference type="Pfam" id="PF00501">
    <property type="entry name" value="AMP-binding"/>
    <property type="match status" value="1"/>
</dbReference>
<dbReference type="InterPro" id="IPR042099">
    <property type="entry name" value="ANL_N_sf"/>
</dbReference>
<dbReference type="RefSeq" id="WP_075138501.1">
    <property type="nucleotide sequence ID" value="NZ_MSIF01000045.1"/>
</dbReference>
<dbReference type="InterPro" id="IPR045851">
    <property type="entry name" value="AMP-bd_C_sf"/>
</dbReference>
<dbReference type="Proteomes" id="UP000185696">
    <property type="component" value="Unassembled WGS sequence"/>
</dbReference>
<dbReference type="GO" id="GO:0008610">
    <property type="term" value="P:lipid biosynthetic process"/>
    <property type="evidence" value="ECO:0007669"/>
    <property type="project" value="UniProtKB-ARBA"/>
</dbReference>
<comment type="cofactor">
    <cofactor evidence="1">
        <name>pantetheine 4'-phosphate</name>
        <dbReference type="ChEBI" id="CHEBI:47942"/>
    </cofactor>
</comment>
<dbReference type="SUPFAM" id="SSF52777">
    <property type="entry name" value="CoA-dependent acyltransferases"/>
    <property type="match status" value="2"/>
</dbReference>
<gene>
    <name evidence="6" type="ORF">BLA60_40955</name>
</gene>
<dbReference type="Gene3D" id="3.30.559.10">
    <property type="entry name" value="Chloramphenicol acetyltransferase-like domain"/>
    <property type="match status" value="1"/>
</dbReference>
<dbReference type="NCBIfam" id="TIGR01733">
    <property type="entry name" value="AA-adenyl-dom"/>
    <property type="match status" value="1"/>
</dbReference>
<dbReference type="InterPro" id="IPR020806">
    <property type="entry name" value="PKS_PP-bd"/>
</dbReference>
<dbReference type="CDD" id="cd19531">
    <property type="entry name" value="LCL_NRPS-like"/>
    <property type="match status" value="1"/>
</dbReference>
<feature type="domain" description="Carrier" evidence="5">
    <location>
        <begin position="497"/>
        <end position="571"/>
    </location>
</feature>
<dbReference type="GO" id="GO:0003824">
    <property type="term" value="F:catalytic activity"/>
    <property type="evidence" value="ECO:0007669"/>
    <property type="project" value="InterPro"/>
</dbReference>
<dbReference type="PANTHER" id="PTHR45527:SF1">
    <property type="entry name" value="FATTY ACID SYNTHASE"/>
    <property type="match status" value="1"/>
</dbReference>
<feature type="region of interest" description="Disordered" evidence="4">
    <location>
        <begin position="775"/>
        <end position="794"/>
    </location>
</feature>
<dbReference type="PROSITE" id="PS00012">
    <property type="entry name" value="PHOSPHOPANTETHEINE"/>
    <property type="match status" value="1"/>
</dbReference>
<dbReference type="Gene3D" id="3.30.559.30">
    <property type="entry name" value="Nonribosomal peptide synthetase, condensation domain"/>
    <property type="match status" value="1"/>
</dbReference>
<dbReference type="AlphaFoldDB" id="A0A7Z1AT47"/>
<dbReference type="PROSITE" id="PS50075">
    <property type="entry name" value="CARRIER"/>
    <property type="match status" value="1"/>
</dbReference>
<dbReference type="InterPro" id="IPR006162">
    <property type="entry name" value="Ppantetheine_attach_site"/>
</dbReference>